<dbReference type="InterPro" id="IPR000847">
    <property type="entry name" value="LysR_HTH_N"/>
</dbReference>
<evidence type="ECO:0000259" key="5">
    <source>
        <dbReference type="PROSITE" id="PS50931"/>
    </source>
</evidence>
<evidence type="ECO:0000256" key="2">
    <source>
        <dbReference type="ARBA" id="ARBA00023015"/>
    </source>
</evidence>
<evidence type="ECO:0000256" key="4">
    <source>
        <dbReference type="ARBA" id="ARBA00023163"/>
    </source>
</evidence>
<dbReference type="GO" id="GO:0005829">
    <property type="term" value="C:cytosol"/>
    <property type="evidence" value="ECO:0007669"/>
    <property type="project" value="TreeGrafter"/>
</dbReference>
<gene>
    <name evidence="6" type="ORF">DFP90_10617</name>
</gene>
<sequence length="295" mass="33389">MGITYPQMKALNAVARRRNITHAAQDLGISQPAVTAQIRKLENDYNKQVIERGPNGVQLTPFGLQLYRVTQELDDMEAAANALLENTPGLGQVPLKLATSSSQVFMPVIAAFTKKFPEVRLEIEHADTDIVFKSLLEQRADIGLMPERPEDNRLEVMRFCQNPLAAVLSKAHPLATFDRISIQDLRNETFISGEPNSVTQVMTEKLLKQAKLKKKTSLLLYSREAIHEAVANNIGITISFQRDVPPDPRFRVLPISDITVDVWECLIWRKQRSDIPVIQEFIKIADSFRYRQNAE</sequence>
<dbReference type="CDD" id="cd05466">
    <property type="entry name" value="PBP2_LTTR_substrate"/>
    <property type="match status" value="1"/>
</dbReference>
<proteinExistence type="inferred from homology"/>
<dbReference type="SUPFAM" id="SSF53850">
    <property type="entry name" value="Periplasmic binding protein-like II"/>
    <property type="match status" value="1"/>
</dbReference>
<dbReference type="PRINTS" id="PR00039">
    <property type="entry name" value="HTHLYSR"/>
</dbReference>
<dbReference type="Gene3D" id="1.10.10.10">
    <property type="entry name" value="Winged helix-like DNA-binding domain superfamily/Winged helix DNA-binding domain"/>
    <property type="match status" value="1"/>
</dbReference>
<dbReference type="PROSITE" id="PS50931">
    <property type="entry name" value="HTH_LYSR"/>
    <property type="match status" value="1"/>
</dbReference>
<dbReference type="GO" id="GO:0003677">
    <property type="term" value="F:DNA binding"/>
    <property type="evidence" value="ECO:0007669"/>
    <property type="project" value="UniProtKB-KW"/>
</dbReference>
<dbReference type="EMBL" id="QRDW01000006">
    <property type="protein sequence ID" value="RED49040.1"/>
    <property type="molecule type" value="Genomic_DNA"/>
</dbReference>
<evidence type="ECO:0000313" key="7">
    <source>
        <dbReference type="Proteomes" id="UP000256845"/>
    </source>
</evidence>
<dbReference type="Pfam" id="PF00126">
    <property type="entry name" value="HTH_1"/>
    <property type="match status" value="1"/>
</dbReference>
<accession>A0A3D9HHU3</accession>
<comment type="caution">
    <text evidence="6">The sequence shown here is derived from an EMBL/GenBank/DDBJ whole genome shotgun (WGS) entry which is preliminary data.</text>
</comment>
<name>A0A3D9HHU3_9PROT</name>
<dbReference type="InterPro" id="IPR036388">
    <property type="entry name" value="WH-like_DNA-bd_sf"/>
</dbReference>
<feature type="domain" description="HTH lysR-type" evidence="5">
    <location>
        <begin position="3"/>
        <end position="60"/>
    </location>
</feature>
<organism evidence="6 7">
    <name type="scientific">Aestuariispira insulae</name>
    <dbReference type="NCBI Taxonomy" id="1461337"/>
    <lineage>
        <taxon>Bacteria</taxon>
        <taxon>Pseudomonadati</taxon>
        <taxon>Pseudomonadota</taxon>
        <taxon>Alphaproteobacteria</taxon>
        <taxon>Rhodospirillales</taxon>
        <taxon>Kiloniellaceae</taxon>
        <taxon>Aestuariispira</taxon>
    </lineage>
</organism>
<dbReference type="Gene3D" id="3.40.190.290">
    <property type="match status" value="1"/>
</dbReference>
<keyword evidence="4" id="KW-0804">Transcription</keyword>
<dbReference type="AlphaFoldDB" id="A0A3D9HHU3"/>
<dbReference type="GO" id="GO:0003700">
    <property type="term" value="F:DNA-binding transcription factor activity"/>
    <property type="evidence" value="ECO:0007669"/>
    <property type="project" value="InterPro"/>
</dbReference>
<keyword evidence="7" id="KW-1185">Reference proteome</keyword>
<keyword evidence="3" id="KW-0238">DNA-binding</keyword>
<dbReference type="InterPro" id="IPR050950">
    <property type="entry name" value="HTH-type_LysR_regulators"/>
</dbReference>
<evidence type="ECO:0000313" key="6">
    <source>
        <dbReference type="EMBL" id="RED49040.1"/>
    </source>
</evidence>
<evidence type="ECO:0000256" key="3">
    <source>
        <dbReference type="ARBA" id="ARBA00023125"/>
    </source>
</evidence>
<dbReference type="PANTHER" id="PTHR30419">
    <property type="entry name" value="HTH-TYPE TRANSCRIPTIONAL REGULATOR YBHD"/>
    <property type="match status" value="1"/>
</dbReference>
<evidence type="ECO:0000256" key="1">
    <source>
        <dbReference type="ARBA" id="ARBA00009437"/>
    </source>
</evidence>
<dbReference type="InterPro" id="IPR005119">
    <property type="entry name" value="LysR_subst-bd"/>
</dbReference>
<dbReference type="Pfam" id="PF03466">
    <property type="entry name" value="LysR_substrate"/>
    <property type="match status" value="1"/>
</dbReference>
<reference evidence="6 7" key="1">
    <citation type="submission" date="2018-07" db="EMBL/GenBank/DDBJ databases">
        <title>Genomic Encyclopedia of Type Strains, Phase III (KMG-III): the genomes of soil and plant-associated and newly described type strains.</title>
        <authorList>
            <person name="Whitman W."/>
        </authorList>
    </citation>
    <scope>NUCLEOTIDE SEQUENCE [LARGE SCALE GENOMIC DNA]</scope>
    <source>
        <strain evidence="6 7">CECT 8488</strain>
    </source>
</reference>
<comment type="similarity">
    <text evidence="1">Belongs to the LysR transcriptional regulatory family.</text>
</comment>
<protein>
    <submittedName>
        <fullName evidence="6">LysR family transcriptional regulator</fullName>
    </submittedName>
</protein>
<dbReference type="InterPro" id="IPR036390">
    <property type="entry name" value="WH_DNA-bd_sf"/>
</dbReference>
<dbReference type="SUPFAM" id="SSF46785">
    <property type="entry name" value="Winged helix' DNA-binding domain"/>
    <property type="match status" value="1"/>
</dbReference>
<dbReference type="Proteomes" id="UP000256845">
    <property type="component" value="Unassembled WGS sequence"/>
</dbReference>
<keyword evidence="2" id="KW-0805">Transcription regulation</keyword>